<reference evidence="1 2" key="1">
    <citation type="submission" date="2021-03" db="EMBL/GenBank/DDBJ databases">
        <title>Genomic Encyclopedia of Type Strains, Phase IV (KMG-IV): sequencing the most valuable type-strain genomes for metagenomic binning, comparative biology and taxonomic classification.</title>
        <authorList>
            <person name="Goeker M."/>
        </authorList>
    </citation>
    <scope>NUCLEOTIDE SEQUENCE [LARGE SCALE GENOMIC DNA]</scope>
    <source>
        <strain evidence="1 2">DSM 101953</strain>
    </source>
</reference>
<dbReference type="Pfam" id="PF20541">
    <property type="entry name" value="DUF6756"/>
    <property type="match status" value="1"/>
</dbReference>
<dbReference type="RefSeq" id="WP_209869507.1">
    <property type="nucleotide sequence ID" value="NZ_JAGGLV010000002.1"/>
</dbReference>
<gene>
    <name evidence="1" type="ORF">J2Z70_000739</name>
</gene>
<dbReference type="EMBL" id="JAGGLV010000002">
    <property type="protein sequence ID" value="MBP2110599.1"/>
    <property type="molecule type" value="Genomic_DNA"/>
</dbReference>
<organism evidence="1 2">
    <name type="scientific">Paenibacillus silagei</name>
    <dbReference type="NCBI Taxonomy" id="1670801"/>
    <lineage>
        <taxon>Bacteria</taxon>
        <taxon>Bacillati</taxon>
        <taxon>Bacillota</taxon>
        <taxon>Bacilli</taxon>
        <taxon>Bacillales</taxon>
        <taxon>Paenibacillaceae</taxon>
        <taxon>Paenibacillus</taxon>
    </lineage>
</organism>
<evidence type="ECO:0000313" key="2">
    <source>
        <dbReference type="Proteomes" id="UP000773462"/>
    </source>
</evidence>
<evidence type="ECO:0000313" key="1">
    <source>
        <dbReference type="EMBL" id="MBP2110599.1"/>
    </source>
</evidence>
<name>A0ABS4NKN3_9BACL</name>
<keyword evidence="2" id="KW-1185">Reference proteome</keyword>
<accession>A0ABS4NKN3</accession>
<protein>
    <submittedName>
        <fullName evidence="1">Uncharacterized protein</fullName>
    </submittedName>
</protein>
<comment type="caution">
    <text evidence="1">The sequence shown here is derived from an EMBL/GenBank/DDBJ whole genome shotgun (WGS) entry which is preliminary data.</text>
</comment>
<dbReference type="Proteomes" id="UP000773462">
    <property type="component" value="Unassembled WGS sequence"/>
</dbReference>
<sequence length="152" mass="18360">MDSLSVRTEIEELIKTLKLDRSGLFEVGKDKWIRILREIEERFLVKTHHTQGLHWGWNRLQEPRHSASFADKDYGKLRDIIQDESIWFIAEDCYDKLWLYEGKRATVLQVIPELCHLNEYYLISKKLQWLLCEDHHDMLHLSGQPIIDRWMR</sequence>
<proteinExistence type="predicted"/>
<dbReference type="InterPro" id="IPR046644">
    <property type="entry name" value="DUF6756"/>
</dbReference>